<dbReference type="SMART" id="SM00298">
    <property type="entry name" value="CHROMO"/>
    <property type="match status" value="1"/>
</dbReference>
<feature type="coiled-coil region" evidence="1">
    <location>
        <begin position="689"/>
        <end position="784"/>
    </location>
</feature>
<feature type="region of interest" description="Disordered" evidence="2">
    <location>
        <begin position="62"/>
        <end position="119"/>
    </location>
</feature>
<evidence type="ECO:0000259" key="3">
    <source>
        <dbReference type="PROSITE" id="PS50013"/>
    </source>
</evidence>
<feature type="compositionally biased region" description="Low complexity" evidence="2">
    <location>
        <begin position="77"/>
        <end position="99"/>
    </location>
</feature>
<dbReference type="AlphaFoldDB" id="A0A9N8V909"/>
<dbReference type="OrthoDB" id="3647690at2759"/>
<proteinExistence type="predicted"/>
<keyword evidence="5" id="KW-1185">Reference proteome</keyword>
<dbReference type="SUPFAM" id="SSF54160">
    <property type="entry name" value="Chromo domain-like"/>
    <property type="match status" value="1"/>
</dbReference>
<comment type="caution">
    <text evidence="4">The sequence shown here is derived from an EMBL/GenBank/DDBJ whole genome shotgun (WGS) entry which is preliminary data.</text>
</comment>
<name>A0A9N8V909_9GLOM</name>
<evidence type="ECO:0000313" key="4">
    <source>
        <dbReference type="EMBL" id="CAG8447438.1"/>
    </source>
</evidence>
<dbReference type="SUPFAM" id="SSF52540">
    <property type="entry name" value="P-loop containing nucleoside triphosphate hydrolases"/>
    <property type="match status" value="1"/>
</dbReference>
<protein>
    <submittedName>
        <fullName evidence="4">3198_t:CDS:1</fullName>
    </submittedName>
</protein>
<dbReference type="PROSITE" id="PS50013">
    <property type="entry name" value="CHROMO_2"/>
    <property type="match status" value="1"/>
</dbReference>
<feature type="region of interest" description="Disordered" evidence="2">
    <location>
        <begin position="494"/>
        <end position="576"/>
    </location>
</feature>
<dbReference type="Proteomes" id="UP000789342">
    <property type="component" value="Unassembled WGS sequence"/>
</dbReference>
<dbReference type="Gene3D" id="3.40.50.300">
    <property type="entry name" value="P-loop containing nucleotide triphosphate hydrolases"/>
    <property type="match status" value="1"/>
</dbReference>
<dbReference type="EMBL" id="CAJVPV010000224">
    <property type="protein sequence ID" value="CAG8447438.1"/>
    <property type="molecule type" value="Genomic_DNA"/>
</dbReference>
<dbReference type="CDD" id="cd00024">
    <property type="entry name" value="CD_CSD"/>
    <property type="match status" value="1"/>
</dbReference>
<organism evidence="4 5">
    <name type="scientific">Acaulospora morrowiae</name>
    <dbReference type="NCBI Taxonomy" id="94023"/>
    <lineage>
        <taxon>Eukaryota</taxon>
        <taxon>Fungi</taxon>
        <taxon>Fungi incertae sedis</taxon>
        <taxon>Mucoromycota</taxon>
        <taxon>Glomeromycotina</taxon>
        <taxon>Glomeromycetes</taxon>
        <taxon>Diversisporales</taxon>
        <taxon>Acaulosporaceae</taxon>
        <taxon>Acaulospora</taxon>
    </lineage>
</organism>
<accession>A0A9N8V909</accession>
<feature type="region of interest" description="Disordered" evidence="2">
    <location>
        <begin position="836"/>
        <end position="855"/>
    </location>
</feature>
<evidence type="ECO:0000256" key="2">
    <source>
        <dbReference type="SAM" id="MobiDB-lite"/>
    </source>
</evidence>
<evidence type="ECO:0000256" key="1">
    <source>
        <dbReference type="SAM" id="Coils"/>
    </source>
</evidence>
<keyword evidence="1" id="KW-0175">Coiled coil</keyword>
<feature type="compositionally biased region" description="Polar residues" evidence="2">
    <location>
        <begin position="149"/>
        <end position="164"/>
    </location>
</feature>
<feature type="domain" description="Chromo" evidence="3">
    <location>
        <begin position="11"/>
        <end position="72"/>
    </location>
</feature>
<feature type="region of interest" description="Disordered" evidence="2">
    <location>
        <begin position="146"/>
        <end position="183"/>
    </location>
</feature>
<feature type="compositionally biased region" description="Basic and acidic residues" evidence="2">
    <location>
        <begin position="533"/>
        <end position="576"/>
    </location>
</feature>
<sequence>MPQNSNGKVYYEADRIIDEKLIGDDWYYYIKWKGMDENGKPWSPTWEPSSYCTPPLIASWEQQKRSAKRKLRSPMDSTSKPSSTTSTMNTESKKGLSGSSKDDLRSLNSPTMTGGNARIPMVVGPPELLLGGSFNLPMVIEDVTPRSFPLNNGSSSRLRSQSYGGISMEDSTSKKLSDDSNLSQLSKKSRFSQHLRTIMIPIPLSLLQQKIYRAIFNKPQLFRAFAEADESLPLSSDSLILTARDQLLMLVDHISLFTQTLNDNRRLFKKWLSDVSMTGKLLMLRRLLMKLSHKNIKIGIALPQGKMIDIFKDFLELLGHNYLEAHDSKSKNVSRASDLNHNYERMTCILFSTSAHINSYLSSLDLVIAYDTSFNPSNQLWNSKSNVNIPVIRLVTKNTLEHALSYQLFYEKKVISELNLSDIKKMMLFGVIKKNQTLIPGCETSKFDVNGVCDKVVSWIESGMHEDLTFGMETAIEKAWGKVVPSLVSSRVSEKRHSEVLDDTGAPKRRKQEKEPAQIEEGSTSKSKKIKRTSNDDLEKITKRESLKPASKALRDNLERNVKHDPSDDMADGRKDSLRPAIEKISGQLPGSTSNKYWISPFEENGTTENLKQKILDLQFKSKSHEETISGLQQERDRYLGLVNELSAELSSTRTQLLESQAQARRLKSQYEASDSEVSQELTNTQEKLTEALRTISKTKIDMEAKEAENVNMKKEVEESKSTIRSMKVQLKVLQEESAALRFQLRTDFPGKSTRRTETLDEQVKMLTAENNSLRMQCELFQKQSKMAEENATRNKDLVNLLLKFKGKNLEDVEKYLEERHGEMQDGVNESVIISDESSNRNPSQGDVDPLSTKPLTNGSLKYAYGLDKCKNKFRAIEYANADESQDYWNIDNGIQ</sequence>
<dbReference type="InterPro" id="IPR000953">
    <property type="entry name" value="Chromo/chromo_shadow_dom"/>
</dbReference>
<feature type="compositionally biased region" description="Polar residues" evidence="2">
    <location>
        <begin position="836"/>
        <end position="845"/>
    </location>
</feature>
<dbReference type="InterPro" id="IPR027417">
    <property type="entry name" value="P-loop_NTPase"/>
</dbReference>
<reference evidence="4" key="1">
    <citation type="submission" date="2021-06" db="EMBL/GenBank/DDBJ databases">
        <authorList>
            <person name="Kallberg Y."/>
            <person name="Tangrot J."/>
            <person name="Rosling A."/>
        </authorList>
    </citation>
    <scope>NUCLEOTIDE SEQUENCE</scope>
    <source>
        <strain evidence="4">CL551</strain>
    </source>
</reference>
<gene>
    <name evidence="4" type="ORF">AMORRO_LOCUS705</name>
</gene>
<evidence type="ECO:0000313" key="5">
    <source>
        <dbReference type="Proteomes" id="UP000789342"/>
    </source>
</evidence>
<feature type="coiled-coil region" evidence="1">
    <location>
        <begin position="629"/>
        <end position="663"/>
    </location>
</feature>
<dbReference type="Gene3D" id="2.40.50.40">
    <property type="match status" value="1"/>
</dbReference>
<dbReference type="InterPro" id="IPR016197">
    <property type="entry name" value="Chromo-like_dom_sf"/>
</dbReference>